<dbReference type="EMBL" id="QJUL01000021">
    <property type="protein sequence ID" value="TBU90596.1"/>
    <property type="molecule type" value="Genomic_DNA"/>
</dbReference>
<accession>A0A4Q9QYX3</accession>
<proteinExistence type="predicted"/>
<organism evidence="1 2">
    <name type="scientific">Phytopseudomonas dryadis</name>
    <dbReference type="NCBI Taxonomy" id="2487520"/>
    <lineage>
        <taxon>Bacteria</taxon>
        <taxon>Pseudomonadati</taxon>
        <taxon>Pseudomonadota</taxon>
        <taxon>Gammaproteobacteria</taxon>
        <taxon>Pseudomonadales</taxon>
        <taxon>Pseudomonadaceae</taxon>
        <taxon>Phytopseudomonas</taxon>
    </lineage>
</organism>
<dbReference type="Proteomes" id="UP000293172">
    <property type="component" value="Unassembled WGS sequence"/>
</dbReference>
<reference evidence="1 2" key="1">
    <citation type="submission" date="2018-06" db="EMBL/GenBank/DDBJ databases">
        <title>Three novel Pseudomonas species isolated from symptomatic oak.</title>
        <authorList>
            <person name="Bueno-Gonzalez V."/>
            <person name="Brady C."/>
        </authorList>
    </citation>
    <scope>NUCLEOTIDE SEQUENCE [LARGE SCALE GENOMIC DNA]</scope>
    <source>
        <strain evidence="1 2">P6B</strain>
    </source>
</reference>
<gene>
    <name evidence="1" type="ORF">DNK44_15300</name>
</gene>
<comment type="caution">
    <text evidence="1">The sequence shown here is derived from an EMBL/GenBank/DDBJ whole genome shotgun (WGS) entry which is preliminary data.</text>
</comment>
<protein>
    <submittedName>
        <fullName evidence="1">Uncharacterized protein</fullName>
    </submittedName>
</protein>
<evidence type="ECO:0000313" key="2">
    <source>
        <dbReference type="Proteomes" id="UP000293172"/>
    </source>
</evidence>
<dbReference type="AlphaFoldDB" id="A0A4Q9QYX3"/>
<evidence type="ECO:0000313" key="1">
    <source>
        <dbReference type="EMBL" id="TBU90596.1"/>
    </source>
</evidence>
<sequence length="96" mass="10883">MDDYQEELLESRAFEQDIAEQAETRPSSEGWQQTAFIVHPVLGLRARLGAAPSRRLVAIPRKLLNERNRIAPGRGSYNGNRLCTPTIGRYLKSVFQ</sequence>
<name>A0A4Q9QYX3_9GAMM</name>
<dbReference type="RefSeq" id="WP_131198405.1">
    <property type="nucleotide sequence ID" value="NZ_QJUL01000021.1"/>
</dbReference>